<accession>A0A6H1ZKY8</accession>
<proteinExistence type="predicted"/>
<organism evidence="1">
    <name type="scientific">viral metagenome</name>
    <dbReference type="NCBI Taxonomy" id="1070528"/>
    <lineage>
        <taxon>unclassified sequences</taxon>
        <taxon>metagenomes</taxon>
        <taxon>organismal metagenomes</taxon>
    </lineage>
</organism>
<name>A0A6H1ZKY8_9ZZZZ</name>
<evidence type="ECO:0000313" key="1">
    <source>
        <dbReference type="EMBL" id="QJA48101.1"/>
    </source>
</evidence>
<protein>
    <submittedName>
        <fullName evidence="1">Uncharacterized protein</fullName>
    </submittedName>
</protein>
<gene>
    <name evidence="1" type="ORF">TM448A00834_0008</name>
</gene>
<reference evidence="1" key="1">
    <citation type="submission" date="2020-03" db="EMBL/GenBank/DDBJ databases">
        <title>The deep terrestrial virosphere.</title>
        <authorList>
            <person name="Holmfeldt K."/>
            <person name="Nilsson E."/>
            <person name="Simone D."/>
            <person name="Lopez-Fernandez M."/>
            <person name="Wu X."/>
            <person name="de Brujin I."/>
            <person name="Lundin D."/>
            <person name="Andersson A."/>
            <person name="Bertilsson S."/>
            <person name="Dopson M."/>
        </authorList>
    </citation>
    <scope>NUCLEOTIDE SEQUENCE</scope>
    <source>
        <strain evidence="1">TM448A00834</strain>
    </source>
</reference>
<sequence>MVEATELLEGKVSSTKVPRLSKDDLFLQAMQLVREEARKLDKPWSKRVIFSVSGDLLTAWLLAPNKQKFSLDTFKYDDVDVERTLSLCDDIWEGVDQTEPEPPPQVPEKQLDIEDSVARQHVHSFQEVEYTFPEDVHIGYNGQMFHARGGCAVMVPQCILQTYLDAMKAQEEALAEMAALAANPKNYTGVI</sequence>
<dbReference type="AlphaFoldDB" id="A0A6H1ZKY8"/>
<dbReference type="EMBL" id="MT144071">
    <property type="protein sequence ID" value="QJA48101.1"/>
    <property type="molecule type" value="Genomic_DNA"/>
</dbReference>